<dbReference type="Gene3D" id="3.30.200.20">
    <property type="entry name" value="Phosphorylase Kinase, domain 1"/>
    <property type="match status" value="1"/>
</dbReference>
<dbReference type="InterPro" id="IPR002575">
    <property type="entry name" value="Aminoglycoside_PTrfase"/>
</dbReference>
<feature type="domain" description="Aminoglycoside phosphotransferase" evidence="1">
    <location>
        <begin position="22"/>
        <end position="248"/>
    </location>
</feature>
<name>A0ABV7DAH1_9PROT</name>
<proteinExistence type="predicted"/>
<keyword evidence="3" id="KW-1185">Reference proteome</keyword>
<dbReference type="Pfam" id="PF01636">
    <property type="entry name" value="APH"/>
    <property type="match status" value="1"/>
</dbReference>
<dbReference type="EMBL" id="JBHRSL010000027">
    <property type="protein sequence ID" value="MFC3053607.1"/>
    <property type="molecule type" value="Genomic_DNA"/>
</dbReference>
<comment type="caution">
    <text evidence="2">The sequence shown here is derived from an EMBL/GenBank/DDBJ whole genome shotgun (WGS) entry which is preliminary data.</text>
</comment>
<accession>A0ABV7DAH1</accession>
<reference evidence="3" key="1">
    <citation type="journal article" date="2019" name="Int. J. Syst. Evol. Microbiol.">
        <title>The Global Catalogue of Microorganisms (GCM) 10K type strain sequencing project: providing services to taxonomists for standard genome sequencing and annotation.</title>
        <authorList>
            <consortium name="The Broad Institute Genomics Platform"/>
            <consortium name="The Broad Institute Genome Sequencing Center for Infectious Disease"/>
            <person name="Wu L."/>
            <person name="Ma J."/>
        </authorList>
    </citation>
    <scope>NUCLEOTIDE SEQUENCE [LARGE SCALE GENOMIC DNA]</scope>
    <source>
        <strain evidence="3">KCTC 62164</strain>
    </source>
</reference>
<evidence type="ECO:0000259" key="1">
    <source>
        <dbReference type="Pfam" id="PF01636"/>
    </source>
</evidence>
<dbReference type="SUPFAM" id="SSF56112">
    <property type="entry name" value="Protein kinase-like (PK-like)"/>
    <property type="match status" value="1"/>
</dbReference>
<dbReference type="Proteomes" id="UP001595444">
    <property type="component" value="Unassembled WGS sequence"/>
</dbReference>
<evidence type="ECO:0000313" key="2">
    <source>
        <dbReference type="EMBL" id="MFC3053607.1"/>
    </source>
</evidence>
<sequence>MIARLEQQHIFATESGWGEADIHPLPSDASFRTYSRLQMGTEKCLLMDAPPEHENLSAYLTVQAHLERLGLRAPRVYASDIKRGFALIEDFGTDTFTQLLATGHAAMPLYMQAVDVLVHLHAMGGGADLDVPPYDMAVYLREVNLFTEWFIPAVYGREVTAAEQTRWQEAWQAVLAPLASDRSSLVLRDYHVDNLMIIKAAKGISACGLLDFQDALIGSKAYDLVSLLEDARLDVPDTIREAALERFFAGCPDIPRSPFLRDMDILGAQRHAKVAGIFVRLSRRDGKHTYLKHIPRVLHLLNRCLARAEMLPVRTVLADIAPDFAKKTVLKP</sequence>
<dbReference type="Gene3D" id="3.90.1200.10">
    <property type="match status" value="1"/>
</dbReference>
<gene>
    <name evidence="2" type="ORF">ACFOKA_17030</name>
</gene>
<dbReference type="RefSeq" id="WP_194215443.1">
    <property type="nucleotide sequence ID" value="NZ_CP061205.1"/>
</dbReference>
<protein>
    <submittedName>
        <fullName evidence="2">Aminoglycoside phosphotransferase family protein</fullName>
    </submittedName>
</protein>
<organism evidence="2 3">
    <name type="scientific">Kordiimonas pumila</name>
    <dbReference type="NCBI Taxonomy" id="2161677"/>
    <lineage>
        <taxon>Bacteria</taxon>
        <taxon>Pseudomonadati</taxon>
        <taxon>Pseudomonadota</taxon>
        <taxon>Alphaproteobacteria</taxon>
        <taxon>Kordiimonadales</taxon>
        <taxon>Kordiimonadaceae</taxon>
        <taxon>Kordiimonas</taxon>
    </lineage>
</organism>
<dbReference type="InterPro" id="IPR011009">
    <property type="entry name" value="Kinase-like_dom_sf"/>
</dbReference>
<evidence type="ECO:0000313" key="3">
    <source>
        <dbReference type="Proteomes" id="UP001595444"/>
    </source>
</evidence>